<proteinExistence type="inferred from homology"/>
<feature type="domain" description="Palmitoyltransferase DHHC" evidence="10">
    <location>
        <begin position="140"/>
        <end position="274"/>
    </location>
</feature>
<dbReference type="InterPro" id="IPR039859">
    <property type="entry name" value="PFA4/ZDH16/20/ERF2-like"/>
</dbReference>
<dbReference type="GO" id="GO:0005783">
    <property type="term" value="C:endoplasmic reticulum"/>
    <property type="evidence" value="ECO:0007669"/>
    <property type="project" value="TreeGrafter"/>
</dbReference>
<dbReference type="PANTHER" id="PTHR22883">
    <property type="entry name" value="ZINC FINGER DHHC DOMAIN CONTAINING PROTEIN"/>
    <property type="match status" value="1"/>
</dbReference>
<dbReference type="EC" id="2.3.1.225" evidence="8"/>
<dbReference type="AlphaFoldDB" id="A0A6A1UWQ4"/>
<keyword evidence="5 8" id="KW-1133">Transmembrane helix</keyword>
<keyword evidence="12" id="KW-1185">Reference proteome</keyword>
<reference evidence="11 12" key="1">
    <citation type="journal article" date="2019" name="Plant Biotechnol. J.">
        <title>The red bayberry genome and genetic basis of sex determination.</title>
        <authorList>
            <person name="Jia H.M."/>
            <person name="Jia H.J."/>
            <person name="Cai Q.L."/>
            <person name="Wang Y."/>
            <person name="Zhao H.B."/>
            <person name="Yang W.F."/>
            <person name="Wang G.Y."/>
            <person name="Li Y.H."/>
            <person name="Zhan D.L."/>
            <person name="Shen Y.T."/>
            <person name="Niu Q.F."/>
            <person name="Chang L."/>
            <person name="Qiu J."/>
            <person name="Zhao L."/>
            <person name="Xie H.B."/>
            <person name="Fu W.Y."/>
            <person name="Jin J."/>
            <person name="Li X.W."/>
            <person name="Jiao Y."/>
            <person name="Zhou C.C."/>
            <person name="Tu T."/>
            <person name="Chai C.Y."/>
            <person name="Gao J.L."/>
            <person name="Fan L.J."/>
            <person name="van de Weg E."/>
            <person name="Wang J.Y."/>
            <person name="Gao Z.S."/>
        </authorList>
    </citation>
    <scope>NUCLEOTIDE SEQUENCE [LARGE SCALE GENOMIC DNA]</scope>
    <source>
        <tissue evidence="11">Leaves</tissue>
    </source>
</reference>
<feature type="compositionally biased region" description="Low complexity" evidence="9">
    <location>
        <begin position="598"/>
        <end position="633"/>
    </location>
</feature>
<keyword evidence="4 8" id="KW-0812">Transmembrane</keyword>
<feature type="region of interest" description="Disordered" evidence="9">
    <location>
        <begin position="282"/>
        <end position="308"/>
    </location>
</feature>
<feature type="non-terminal residue" evidence="11">
    <location>
        <position position="1"/>
    </location>
</feature>
<feature type="compositionally biased region" description="Polar residues" evidence="9">
    <location>
        <begin position="428"/>
        <end position="452"/>
    </location>
</feature>
<accession>A0A6A1UWQ4</accession>
<keyword evidence="3 8" id="KW-0808">Transferase</keyword>
<evidence type="ECO:0000256" key="4">
    <source>
        <dbReference type="ARBA" id="ARBA00022692"/>
    </source>
</evidence>
<dbReference type="GO" id="GO:0019706">
    <property type="term" value="F:protein-cysteine S-palmitoyltransferase activity"/>
    <property type="evidence" value="ECO:0007669"/>
    <property type="project" value="UniProtKB-EC"/>
</dbReference>
<dbReference type="GO" id="GO:0005794">
    <property type="term" value="C:Golgi apparatus"/>
    <property type="evidence" value="ECO:0007669"/>
    <property type="project" value="TreeGrafter"/>
</dbReference>
<dbReference type="EMBL" id="RXIC02000026">
    <property type="protein sequence ID" value="KAB1203510.1"/>
    <property type="molecule type" value="Genomic_DNA"/>
</dbReference>
<name>A0A6A1UWQ4_9ROSI</name>
<evidence type="ECO:0000313" key="12">
    <source>
        <dbReference type="Proteomes" id="UP000516437"/>
    </source>
</evidence>
<dbReference type="Proteomes" id="UP000516437">
    <property type="component" value="Chromosome 8"/>
</dbReference>
<evidence type="ECO:0000256" key="3">
    <source>
        <dbReference type="ARBA" id="ARBA00022679"/>
    </source>
</evidence>
<dbReference type="InterPro" id="IPR001594">
    <property type="entry name" value="Palmitoyltrfase_DHHC"/>
</dbReference>
<feature type="compositionally biased region" description="Polar residues" evidence="9">
    <location>
        <begin position="295"/>
        <end position="308"/>
    </location>
</feature>
<dbReference type="Pfam" id="PF01529">
    <property type="entry name" value="DHHC"/>
    <property type="match status" value="1"/>
</dbReference>
<dbReference type="PROSITE" id="PS50216">
    <property type="entry name" value="DHHC"/>
    <property type="match status" value="1"/>
</dbReference>
<evidence type="ECO:0000256" key="7">
    <source>
        <dbReference type="ARBA" id="ARBA00023315"/>
    </source>
</evidence>
<evidence type="ECO:0000256" key="6">
    <source>
        <dbReference type="ARBA" id="ARBA00023136"/>
    </source>
</evidence>
<evidence type="ECO:0000256" key="5">
    <source>
        <dbReference type="ARBA" id="ARBA00022989"/>
    </source>
</evidence>
<protein>
    <recommendedName>
        <fullName evidence="8">S-acyltransferase</fullName>
        <ecNumber evidence="8">2.3.1.225</ecNumber>
    </recommendedName>
    <alternativeName>
        <fullName evidence="8">Palmitoyltransferase</fullName>
    </alternativeName>
</protein>
<feature type="transmembrane region" description="Helical" evidence="8">
    <location>
        <begin position="32"/>
        <end position="50"/>
    </location>
</feature>
<evidence type="ECO:0000256" key="9">
    <source>
        <dbReference type="SAM" id="MobiDB-lite"/>
    </source>
</evidence>
<feature type="compositionally biased region" description="Low complexity" evidence="9">
    <location>
        <begin position="415"/>
        <end position="427"/>
    </location>
</feature>
<keyword evidence="7 8" id="KW-0012">Acyltransferase</keyword>
<feature type="region of interest" description="Disordered" evidence="9">
    <location>
        <begin position="584"/>
        <end position="633"/>
    </location>
</feature>
<comment type="similarity">
    <text evidence="2 8">Belongs to the DHHC palmitoyltransferase family.</text>
</comment>
<evidence type="ECO:0000256" key="8">
    <source>
        <dbReference type="RuleBase" id="RU079119"/>
    </source>
</evidence>
<evidence type="ECO:0000259" key="10">
    <source>
        <dbReference type="Pfam" id="PF01529"/>
    </source>
</evidence>
<dbReference type="GO" id="GO:0006612">
    <property type="term" value="P:protein targeting to membrane"/>
    <property type="evidence" value="ECO:0007669"/>
    <property type="project" value="TreeGrafter"/>
</dbReference>
<comment type="subcellular location">
    <subcellularLocation>
        <location evidence="1">Endomembrane system</location>
        <topology evidence="1">Multi-pass membrane protein</topology>
    </subcellularLocation>
</comment>
<evidence type="ECO:0000313" key="11">
    <source>
        <dbReference type="EMBL" id="KAB1203510.1"/>
    </source>
</evidence>
<feature type="compositionally biased region" description="Basic and acidic residues" evidence="9">
    <location>
        <begin position="511"/>
        <end position="524"/>
    </location>
</feature>
<organism evidence="11 12">
    <name type="scientific">Morella rubra</name>
    <name type="common">Chinese bayberry</name>
    <dbReference type="NCBI Taxonomy" id="262757"/>
    <lineage>
        <taxon>Eukaryota</taxon>
        <taxon>Viridiplantae</taxon>
        <taxon>Streptophyta</taxon>
        <taxon>Embryophyta</taxon>
        <taxon>Tracheophyta</taxon>
        <taxon>Spermatophyta</taxon>
        <taxon>Magnoliopsida</taxon>
        <taxon>eudicotyledons</taxon>
        <taxon>Gunneridae</taxon>
        <taxon>Pentapetalae</taxon>
        <taxon>rosids</taxon>
        <taxon>fabids</taxon>
        <taxon>Fagales</taxon>
        <taxon>Myricaceae</taxon>
        <taxon>Morella</taxon>
    </lineage>
</organism>
<comment type="catalytic activity">
    <reaction evidence="8">
        <text>L-cysteinyl-[protein] + hexadecanoyl-CoA = S-hexadecanoyl-L-cysteinyl-[protein] + CoA</text>
        <dbReference type="Rhea" id="RHEA:36683"/>
        <dbReference type="Rhea" id="RHEA-COMP:10131"/>
        <dbReference type="Rhea" id="RHEA-COMP:11032"/>
        <dbReference type="ChEBI" id="CHEBI:29950"/>
        <dbReference type="ChEBI" id="CHEBI:57287"/>
        <dbReference type="ChEBI" id="CHEBI:57379"/>
        <dbReference type="ChEBI" id="CHEBI:74151"/>
        <dbReference type="EC" id="2.3.1.225"/>
    </reaction>
</comment>
<feature type="region of interest" description="Disordered" evidence="9">
    <location>
        <begin position="391"/>
        <end position="461"/>
    </location>
</feature>
<evidence type="ECO:0000256" key="1">
    <source>
        <dbReference type="ARBA" id="ARBA00004127"/>
    </source>
</evidence>
<dbReference type="OrthoDB" id="9909019at2759"/>
<feature type="transmembrane region" description="Helical" evidence="8">
    <location>
        <begin position="234"/>
        <end position="254"/>
    </location>
</feature>
<feature type="region of interest" description="Disordered" evidence="9">
    <location>
        <begin position="494"/>
        <end position="525"/>
    </location>
</feature>
<feature type="transmembrane region" description="Helical" evidence="8">
    <location>
        <begin position="6"/>
        <end position="25"/>
    </location>
</feature>
<comment type="domain">
    <text evidence="8">The DHHC domain is required for palmitoyltransferase activity.</text>
</comment>
<feature type="compositionally biased region" description="Polar residues" evidence="9">
    <location>
        <begin position="497"/>
        <end position="510"/>
    </location>
</feature>
<sequence>SLQVVAITVFFLLSVAYYAFLAPFIGKDIYEYIALGVYSVLALSVFILYVRCTAIDPADPGILLEADNISACKSRSGTELQGNGSSIEEPSKIGLKYGGKYDMHGSSCCSKIGWFFCGFLVKEDCYRDDLVQQQSGDEDALFCTLCNAEVRKFSKHCRSCDKCVDGFDHHCRWLNNCVGRKNYMTFVCLMVASLIWLVVECGVGIAVLVRCFADKKGTENQIADKLGAGFSRPPFATVVALCTAVSFLAIVPLGELLCFHMILIRKGITTYEYVVAMRTQSEPPGPSLEGGDPQSLGSSPTGSAVTAVSGKSSLGMGLQYKGTWCTPPRIFMEHQDEIIPHLEPGRLPSTVDPDAVQSSDMAKKLPQRPVRISAWKLAQLDSNEAIKAGAKARASSSVLRPINSRHHPYDGDRLSSSNVSGRSSPISTDQVFHNRNARSGTSRLSPSKSSYPPSRASKEDIEASHYSMSNLSSPQLSNITPSPLEVQTARGDHFNPIYQSSSNQSPLSTRGSERSENAVREHVSRMPMRNNNLGLAETTRASVFWDQEAGRFVSSSSRGVGPELSYTGQSIFFGGPVVNEQLTRGTNRNSVAGGLDRGSASSYYQQGRSQRGGQLPVFVPSDSRPSQFSSSLP</sequence>
<keyword evidence="6 8" id="KW-0472">Membrane</keyword>
<feature type="transmembrane region" description="Helical" evidence="8">
    <location>
        <begin position="183"/>
        <end position="213"/>
    </location>
</feature>
<dbReference type="PANTHER" id="PTHR22883:SF316">
    <property type="entry name" value="PROTEIN S-ACYLTRANSFERASE 21"/>
    <property type="match status" value="1"/>
</dbReference>
<gene>
    <name evidence="11" type="ORF">CJ030_MR8G015333</name>
</gene>
<comment type="caution">
    <text evidence="11">The sequence shown here is derived from an EMBL/GenBank/DDBJ whole genome shotgun (WGS) entry which is preliminary data.</text>
</comment>
<evidence type="ECO:0000256" key="2">
    <source>
        <dbReference type="ARBA" id="ARBA00008574"/>
    </source>
</evidence>